<name>U2ZE33_VIBPR</name>
<dbReference type="InterPro" id="IPR016098">
    <property type="entry name" value="CAP/MinC_C"/>
</dbReference>
<dbReference type="PANTHER" id="PTHR34108:SF1">
    <property type="entry name" value="SEPTUM SITE-DETERMINING PROTEIN MINC"/>
    <property type="match status" value="1"/>
</dbReference>
<evidence type="ECO:0000256" key="6">
    <source>
        <dbReference type="HAMAP-Rule" id="MF_00267"/>
    </source>
</evidence>
<dbReference type="InterPro" id="IPR007874">
    <property type="entry name" value="MinC_N"/>
</dbReference>
<dbReference type="AlphaFoldDB" id="U2ZE33"/>
<accession>U2ZE33</accession>
<dbReference type="Gene3D" id="2.160.20.70">
    <property type="match status" value="1"/>
</dbReference>
<evidence type="ECO:0000313" key="9">
    <source>
        <dbReference type="EMBL" id="GAD65971.1"/>
    </source>
</evidence>
<evidence type="ECO:0000259" key="7">
    <source>
        <dbReference type="Pfam" id="PF03775"/>
    </source>
</evidence>
<evidence type="ECO:0000259" key="8">
    <source>
        <dbReference type="Pfam" id="PF05209"/>
    </source>
</evidence>
<dbReference type="InterPro" id="IPR013033">
    <property type="entry name" value="MinC"/>
</dbReference>
<evidence type="ECO:0000256" key="5">
    <source>
        <dbReference type="ARBA" id="ARBA00025606"/>
    </source>
</evidence>
<dbReference type="Pfam" id="PF05209">
    <property type="entry name" value="MinC_N"/>
    <property type="match status" value="1"/>
</dbReference>
<dbReference type="SUPFAM" id="SSF63848">
    <property type="entry name" value="Cell-division inhibitor MinC, C-terminal domain"/>
    <property type="match status" value="1"/>
</dbReference>
<gene>
    <name evidence="6 9" type="primary">minC</name>
    <name evidence="9" type="ORF">VPR01S_02_02220</name>
</gene>
<dbReference type="GO" id="GO:0051302">
    <property type="term" value="P:regulation of cell division"/>
    <property type="evidence" value="ECO:0007669"/>
    <property type="project" value="InterPro"/>
</dbReference>
<keyword evidence="4 6" id="KW-0131">Cell cycle</keyword>
<dbReference type="GO" id="GO:1901891">
    <property type="term" value="P:regulation of cell septum assembly"/>
    <property type="evidence" value="ECO:0007669"/>
    <property type="project" value="InterPro"/>
</dbReference>
<evidence type="ECO:0000256" key="2">
    <source>
        <dbReference type="ARBA" id="ARBA00022618"/>
    </source>
</evidence>
<evidence type="ECO:0000256" key="1">
    <source>
        <dbReference type="ARBA" id="ARBA00006291"/>
    </source>
</evidence>
<dbReference type="InterPro" id="IPR005526">
    <property type="entry name" value="Septum_form_inhib_MinC_C"/>
</dbReference>
<organism evidence="9 10">
    <name type="scientific">Vibrio proteolyticus NBRC 13287</name>
    <dbReference type="NCBI Taxonomy" id="1219065"/>
    <lineage>
        <taxon>Bacteria</taxon>
        <taxon>Pseudomonadati</taxon>
        <taxon>Pseudomonadota</taxon>
        <taxon>Gammaproteobacteria</taxon>
        <taxon>Vibrionales</taxon>
        <taxon>Vibrionaceae</taxon>
        <taxon>Vibrio</taxon>
    </lineage>
</organism>
<dbReference type="HAMAP" id="MF_00267">
    <property type="entry name" value="MinC"/>
    <property type="match status" value="1"/>
</dbReference>
<dbReference type="Pfam" id="PF03775">
    <property type="entry name" value="MinC_C"/>
    <property type="match status" value="1"/>
</dbReference>
<protein>
    <recommendedName>
        <fullName evidence="6">Probable septum site-determining protein MinC</fullName>
    </recommendedName>
</protein>
<dbReference type="eggNOG" id="COG0850">
    <property type="taxonomic scope" value="Bacteria"/>
</dbReference>
<proteinExistence type="inferred from homology"/>
<sequence length="220" mass="23676">MSSSPDLKGSSFTLSVLHLSDNDVPKTIEFLKEKVEQAPAFFASAPVVINIEQVKEDIDFTALKQGITDAGMIPVGITGSKDKRMQNLASRSGFAIMSASKSPSKAPAKMAPTKVVRTPIRSGQQVYAKDGDLVIMNHVSAGAEVIADGSIHIHGTLRGRAIAGASGQKDAKIICHDLQAELVSIAGSYWLSDKIEREFWQKKVMVSTQDDSLHIETLTI</sequence>
<dbReference type="NCBIfam" id="TIGR01222">
    <property type="entry name" value="minC"/>
    <property type="match status" value="1"/>
</dbReference>
<evidence type="ECO:0000313" key="10">
    <source>
        <dbReference type="Proteomes" id="UP000016570"/>
    </source>
</evidence>
<keyword evidence="3 6" id="KW-0717">Septation</keyword>
<feature type="domain" description="Septum formation inhibitor MinC N-terminal" evidence="8">
    <location>
        <begin position="6"/>
        <end position="74"/>
    </location>
</feature>
<dbReference type="Gene3D" id="3.30.70.260">
    <property type="match status" value="1"/>
</dbReference>
<comment type="function">
    <text evidence="5 6">Cell division inhibitor that blocks the formation of polar Z ring septums. Rapidly oscillates between the poles of the cell to destabilize FtsZ filaments that have formed before they mature into polar Z rings. Prevents FtsZ polymerization.</text>
</comment>
<keyword evidence="2 6" id="KW-0132">Cell division</keyword>
<evidence type="ECO:0000256" key="4">
    <source>
        <dbReference type="ARBA" id="ARBA00023306"/>
    </source>
</evidence>
<reference evidence="9 10" key="1">
    <citation type="submission" date="2013-09" db="EMBL/GenBank/DDBJ databases">
        <title>Whole genome shotgun sequence of Vibrio proteolyticus NBRC 13287.</title>
        <authorList>
            <person name="Isaki S."/>
            <person name="Hosoyama A."/>
            <person name="Numata M."/>
            <person name="Hashimoto M."/>
            <person name="Hosoyama Y."/>
            <person name="Tsuchikane K."/>
            <person name="Noguchi M."/>
            <person name="Hirakata S."/>
            <person name="Ichikawa N."/>
            <person name="Ohji S."/>
            <person name="Yamazoe A."/>
            <person name="Fujita N."/>
        </authorList>
    </citation>
    <scope>NUCLEOTIDE SEQUENCE [LARGE SCALE GENOMIC DNA]</scope>
    <source>
        <strain evidence="9 10">NBRC 13287</strain>
    </source>
</reference>
<dbReference type="EMBL" id="BATJ01000002">
    <property type="protein sequence ID" value="GAD65971.1"/>
    <property type="molecule type" value="Genomic_DNA"/>
</dbReference>
<dbReference type="STRING" id="1219065.VPR01S_02_02220"/>
<keyword evidence="10" id="KW-1185">Reference proteome</keyword>
<comment type="subunit">
    <text evidence="6">Interacts with MinD and FtsZ.</text>
</comment>
<evidence type="ECO:0000256" key="3">
    <source>
        <dbReference type="ARBA" id="ARBA00023210"/>
    </source>
</evidence>
<dbReference type="GO" id="GO:0000917">
    <property type="term" value="P:division septum assembly"/>
    <property type="evidence" value="ECO:0007669"/>
    <property type="project" value="UniProtKB-KW"/>
</dbReference>
<dbReference type="PANTHER" id="PTHR34108">
    <property type="entry name" value="SEPTUM SITE-DETERMINING PROTEIN MINC"/>
    <property type="match status" value="1"/>
</dbReference>
<comment type="similarity">
    <text evidence="1 6">Belongs to the MinC family.</text>
</comment>
<dbReference type="Proteomes" id="UP000016570">
    <property type="component" value="Unassembled WGS sequence"/>
</dbReference>
<dbReference type="InterPro" id="IPR036145">
    <property type="entry name" value="MinC_C_sf"/>
</dbReference>
<dbReference type="GO" id="GO:0000902">
    <property type="term" value="P:cell morphogenesis"/>
    <property type="evidence" value="ECO:0007669"/>
    <property type="project" value="InterPro"/>
</dbReference>
<feature type="domain" description="Septum formation inhibitor MinC C-terminal" evidence="7">
    <location>
        <begin position="115"/>
        <end position="216"/>
    </location>
</feature>
<comment type="caution">
    <text evidence="9">The sequence shown here is derived from an EMBL/GenBank/DDBJ whole genome shotgun (WGS) entry which is preliminary data.</text>
</comment>
<dbReference type="RefSeq" id="WP_021703962.1">
    <property type="nucleotide sequence ID" value="NZ_BATJ01000002.1"/>
</dbReference>